<gene>
    <name evidence="1" type="ORF">L8V01_03350</name>
</gene>
<evidence type="ECO:0000313" key="2">
    <source>
        <dbReference type="Proteomes" id="UP001146430"/>
    </source>
</evidence>
<reference evidence="1" key="1">
    <citation type="submission" date="2022-02" db="EMBL/GenBank/DDBJ databases">
        <title>Corynebacterium sp. from urogenital microbiome.</title>
        <authorList>
            <person name="Cappelli E.A."/>
            <person name="Ribeiro T.G."/>
            <person name="Peixe L."/>
        </authorList>
    </citation>
    <scope>NUCLEOTIDE SEQUENCE</scope>
    <source>
        <strain evidence="1">C8Ua_181</strain>
    </source>
</reference>
<dbReference type="EMBL" id="JAKMUU010000001">
    <property type="protein sequence ID" value="MCZ9306522.1"/>
    <property type="molecule type" value="Genomic_DNA"/>
</dbReference>
<name>A0A9X3M962_9CORY</name>
<dbReference type="AlphaFoldDB" id="A0A9X3M962"/>
<proteinExistence type="predicted"/>
<organism evidence="1 2">
    <name type="scientific">Corynebacterium curieae</name>
    <dbReference type="NCBI Taxonomy" id="2913500"/>
    <lineage>
        <taxon>Bacteria</taxon>
        <taxon>Bacillati</taxon>
        <taxon>Actinomycetota</taxon>
        <taxon>Actinomycetes</taxon>
        <taxon>Mycobacteriales</taxon>
        <taxon>Corynebacteriaceae</taxon>
        <taxon>Corynebacterium</taxon>
    </lineage>
</organism>
<accession>A0A9X3M962</accession>
<dbReference type="RefSeq" id="WP_269945727.1">
    <property type="nucleotide sequence ID" value="NZ_JAKMUU010000001.1"/>
</dbReference>
<evidence type="ECO:0000313" key="1">
    <source>
        <dbReference type="EMBL" id="MCZ9306522.1"/>
    </source>
</evidence>
<dbReference type="Proteomes" id="UP001146430">
    <property type="component" value="Unassembled WGS sequence"/>
</dbReference>
<protein>
    <submittedName>
        <fullName evidence="1">Uncharacterized protein</fullName>
    </submittedName>
</protein>
<sequence>MFTLNQKTKEAKVTYCEVDGVKVETESSNPEYNELIKDLAKTTPDIFPHIVGCKMTARYVAHRVENLGIVVATGIEYLHPSTTNINVVIAPVEDNRVSIIITRDLNWGNKLDAETGELSTYDHAATVTIKTWDCTDHSAGKTYSSVVREVGHQLSEAVRTSNPITLNAYGQSGGADVRAVTLELDNIIAELGNRLHKFYGHKLEPKK</sequence>
<comment type="caution">
    <text evidence="1">The sequence shown here is derived from an EMBL/GenBank/DDBJ whole genome shotgun (WGS) entry which is preliminary data.</text>
</comment>